<dbReference type="EC" id="2.4.2.7" evidence="4"/>
<dbReference type="PANTHER" id="PTHR43864">
    <property type="entry name" value="HYPOXANTHINE/GUANINE PHOSPHORIBOSYLTRANSFERASE"/>
    <property type="match status" value="1"/>
</dbReference>
<keyword evidence="2" id="KW-0660">Purine salvage</keyword>
<dbReference type="GO" id="GO:0006166">
    <property type="term" value="P:purine ribonucleoside salvage"/>
    <property type="evidence" value="ECO:0007669"/>
    <property type="project" value="UniProtKB-KW"/>
</dbReference>
<dbReference type="OrthoDB" id="4213751at2"/>
<keyword evidence="1 4" id="KW-0808">Transferase</keyword>
<gene>
    <name evidence="4" type="ORF">FNH04_03125</name>
</gene>
<dbReference type="GO" id="GO:0003999">
    <property type="term" value="F:adenine phosphoribosyltransferase activity"/>
    <property type="evidence" value="ECO:0007669"/>
    <property type="project" value="UniProtKB-EC"/>
</dbReference>
<dbReference type="InterPro" id="IPR029057">
    <property type="entry name" value="PRTase-like"/>
</dbReference>
<dbReference type="EMBL" id="VJZE01000009">
    <property type="protein sequence ID" value="MPY38967.1"/>
    <property type="molecule type" value="Genomic_DNA"/>
</dbReference>
<keyword evidence="4" id="KW-0328">Glycosyltransferase</keyword>
<reference evidence="4 5" key="1">
    <citation type="submission" date="2019-07" db="EMBL/GenBank/DDBJ databases">
        <title>New species of Amycolatopsis and Streptomyces.</title>
        <authorList>
            <person name="Duangmal K."/>
            <person name="Teo W.F.A."/>
            <person name="Lipun K."/>
        </authorList>
    </citation>
    <scope>NUCLEOTIDE SEQUENCE [LARGE SCALE GENOMIC DNA]</scope>
    <source>
        <strain evidence="4 5">TISTR 2346</strain>
    </source>
</reference>
<feature type="domain" description="Phosphoribosyltransferase" evidence="3">
    <location>
        <begin position="74"/>
        <end position="152"/>
    </location>
</feature>
<evidence type="ECO:0000256" key="1">
    <source>
        <dbReference type="ARBA" id="ARBA00022679"/>
    </source>
</evidence>
<comment type="caution">
    <text evidence="4">The sequence shown here is derived from an EMBL/GenBank/DDBJ whole genome shotgun (WGS) entry which is preliminary data.</text>
</comment>
<sequence>MLRDVYRKAGVLDTGSYLTTVNELCDQLPALRPELLWYVASHLRARVDLNSISKILVEEDKGAPIGTAVSLLSGLPLAMARHYTYAFPSLRVDFSSEYDRSTLHVNGIVAGDRVCIVDDTLSTGGTVAALVRAVRAEGATVEHVAVVVEKAGNGGRELLEDELGVAVHSLLSIKVVPDGVHVLEGIA</sequence>
<dbReference type="InterPro" id="IPR000836">
    <property type="entry name" value="PRTase_dom"/>
</dbReference>
<evidence type="ECO:0000259" key="3">
    <source>
        <dbReference type="Pfam" id="PF00156"/>
    </source>
</evidence>
<proteinExistence type="predicted"/>
<evidence type="ECO:0000313" key="4">
    <source>
        <dbReference type="EMBL" id="MPY38967.1"/>
    </source>
</evidence>
<dbReference type="RefSeq" id="WP_152780044.1">
    <property type="nucleotide sequence ID" value="NZ_BAABEQ010000060.1"/>
</dbReference>
<protein>
    <submittedName>
        <fullName evidence="4">Adenine phosphoribosyltransferase</fullName>
        <ecNumber evidence="4">2.4.2.7</ecNumber>
    </submittedName>
</protein>
<dbReference type="InterPro" id="IPR050118">
    <property type="entry name" value="Pur/Pyrimidine_PRTase"/>
</dbReference>
<dbReference type="CDD" id="cd06223">
    <property type="entry name" value="PRTases_typeI"/>
    <property type="match status" value="1"/>
</dbReference>
<organism evidence="4 5">
    <name type="scientific">Streptomyces phyllanthi</name>
    <dbReference type="NCBI Taxonomy" id="1803180"/>
    <lineage>
        <taxon>Bacteria</taxon>
        <taxon>Bacillati</taxon>
        <taxon>Actinomycetota</taxon>
        <taxon>Actinomycetes</taxon>
        <taxon>Kitasatosporales</taxon>
        <taxon>Streptomycetaceae</taxon>
        <taxon>Streptomyces</taxon>
    </lineage>
</organism>
<evidence type="ECO:0000313" key="5">
    <source>
        <dbReference type="Proteomes" id="UP000326979"/>
    </source>
</evidence>
<dbReference type="PANTHER" id="PTHR43864:SF1">
    <property type="entry name" value="XANTHINE PHOSPHORIBOSYLTRANSFERASE"/>
    <property type="match status" value="1"/>
</dbReference>
<keyword evidence="5" id="KW-1185">Reference proteome</keyword>
<accession>A0A5N8VUN1</accession>
<dbReference type="AlphaFoldDB" id="A0A5N8VUN1"/>
<dbReference type="SUPFAM" id="SSF53271">
    <property type="entry name" value="PRTase-like"/>
    <property type="match status" value="1"/>
</dbReference>
<name>A0A5N8VUN1_9ACTN</name>
<dbReference type="Proteomes" id="UP000326979">
    <property type="component" value="Unassembled WGS sequence"/>
</dbReference>
<evidence type="ECO:0000256" key="2">
    <source>
        <dbReference type="ARBA" id="ARBA00022726"/>
    </source>
</evidence>
<dbReference type="Pfam" id="PF00156">
    <property type="entry name" value="Pribosyltran"/>
    <property type="match status" value="1"/>
</dbReference>
<dbReference type="Gene3D" id="3.40.50.2020">
    <property type="match status" value="1"/>
</dbReference>